<sequence length="93" mass="10288">MEYRKAVPLSTAEYWWVDLGRLNSLNEGGSWPFPTREAAYRFAGAHKALAAEEGTDREVTVREPDGTVFPLELGKVTDPETGKVLSLFGEITS</sequence>
<accession>R4JP39</accession>
<dbReference type="OrthoDB" id="25274at10239"/>
<evidence type="ECO:0000313" key="1">
    <source>
        <dbReference type="EMBL" id="AGK87546.1"/>
    </source>
</evidence>
<organism evidence="1 2">
    <name type="scientific">Mycobacterium phage HINdeR</name>
    <dbReference type="NCBI Taxonomy" id="1327770"/>
    <lineage>
        <taxon>Viruses</taxon>
        <taxon>Duplodnaviria</taxon>
        <taxon>Heunggongvirae</taxon>
        <taxon>Uroviricota</taxon>
        <taxon>Caudoviricetes</taxon>
        <taxon>Timshelvirus</taxon>
        <taxon>Timshelvirus HINdeR</taxon>
    </lineage>
</organism>
<proteinExistence type="predicted"/>
<dbReference type="KEGG" id="vg:16213910"/>
<dbReference type="RefSeq" id="YP_008051919.1">
    <property type="nucleotide sequence ID" value="NC_021308.1"/>
</dbReference>
<dbReference type="GeneID" id="16213910"/>
<name>R4JP39_9CAUD</name>
<dbReference type="Proteomes" id="UP000013551">
    <property type="component" value="Segment"/>
</dbReference>
<keyword evidence="2" id="KW-1185">Reference proteome</keyword>
<gene>
    <name evidence="1" type="primary">67</name>
    <name evidence="1" type="ORF">PBI_HINDER_67</name>
</gene>
<protein>
    <submittedName>
        <fullName evidence="1">Uncharacterized protein</fullName>
    </submittedName>
</protein>
<evidence type="ECO:0000313" key="2">
    <source>
        <dbReference type="Proteomes" id="UP000013551"/>
    </source>
</evidence>
<dbReference type="EMBL" id="KC661275">
    <property type="protein sequence ID" value="AGK87546.1"/>
    <property type="molecule type" value="Genomic_DNA"/>
</dbReference>
<reference evidence="1 2" key="1">
    <citation type="submission" date="2013-02" db="EMBL/GenBank/DDBJ databases">
        <authorList>
            <person name="Balish M.F."/>
            <person name="Klepek H.N."/>
            <person name="Ahler R.M."/>
            <person name="Blakely T.M."/>
            <person name="Deihs M.E."/>
            <person name="Goebel E.J."/>
            <person name="Hausmann S.M."/>
            <person name="Henry C.A."/>
            <person name="Hoogendoorn J."/>
            <person name="Jeffers A.C."/>
            <person name="Light M.E."/>
            <person name="McCurdy K.A."/>
            <person name="Mize D.S."/>
            <person name="Moore C.R."/>
            <person name="Nestor P.M."/>
            <person name="Relko L.M."/>
            <person name="Brzoska R.M."/>
            <person name="Ream D.C."/>
            <person name="Actis L.A."/>
            <person name="Friedberg I."/>
            <person name="Janssen G.R."/>
            <person name="Bradley K.W."/>
            <person name="Khaja R."/>
            <person name="Lewis M.F."/>
            <person name="Barker L.P."/>
            <person name="Asai D.J."/>
            <person name="Bowman C.A."/>
            <person name="Russell D.A."/>
            <person name="Pope W.H."/>
            <person name="Jacobs-Sera D."/>
            <person name="Hendrix R.W."/>
            <person name="Hatfull G.F."/>
        </authorList>
    </citation>
    <scope>NUCLEOTIDE SEQUENCE [LARGE SCALE GENOMIC DNA]</scope>
</reference>